<protein>
    <submittedName>
        <fullName evidence="2">Uncharacterized protein</fullName>
    </submittedName>
</protein>
<sequence>MNRRLLLLMWIFGHLGNLQAQTPDTEPLLLNTYNQIIAYFPDIHVAGQYVELRRALEGHPFYGTNKMENGMVMISGYPFDGIPLQYDIWDDLLISFSPIFMQKMILNHLKIEKFQLHNGDTFVRKNENPGYYYHNNGFYREVVKGDIGLYCKHAKEKKQESSTIELRRYYNEIQKFFFEIDGKLVPAPRKKKVFELLHLPKKEAKQLLKSKGHKFKKHKEDYLKTLVLLANEKKNGYE</sequence>
<evidence type="ECO:0000313" key="2">
    <source>
        <dbReference type="EMBL" id="MFC4874560.1"/>
    </source>
</evidence>
<organism evidence="2 3">
    <name type="scientific">Negadavirga shengliensis</name>
    <dbReference type="NCBI Taxonomy" id="1389218"/>
    <lineage>
        <taxon>Bacteria</taxon>
        <taxon>Pseudomonadati</taxon>
        <taxon>Bacteroidota</taxon>
        <taxon>Cytophagia</taxon>
        <taxon>Cytophagales</taxon>
        <taxon>Cyclobacteriaceae</taxon>
        <taxon>Negadavirga</taxon>
    </lineage>
</organism>
<name>A0ABV9T745_9BACT</name>
<feature type="signal peptide" evidence="1">
    <location>
        <begin position="1"/>
        <end position="20"/>
    </location>
</feature>
<dbReference type="EMBL" id="JBHSJJ010000019">
    <property type="protein sequence ID" value="MFC4874560.1"/>
    <property type="molecule type" value="Genomic_DNA"/>
</dbReference>
<keyword evidence="3" id="KW-1185">Reference proteome</keyword>
<keyword evidence="1" id="KW-0732">Signal</keyword>
<dbReference type="RefSeq" id="WP_377068525.1">
    <property type="nucleotide sequence ID" value="NZ_JBHSJJ010000019.1"/>
</dbReference>
<evidence type="ECO:0000256" key="1">
    <source>
        <dbReference type="SAM" id="SignalP"/>
    </source>
</evidence>
<dbReference type="Proteomes" id="UP001595818">
    <property type="component" value="Unassembled WGS sequence"/>
</dbReference>
<comment type="caution">
    <text evidence="2">The sequence shown here is derived from an EMBL/GenBank/DDBJ whole genome shotgun (WGS) entry which is preliminary data.</text>
</comment>
<evidence type="ECO:0000313" key="3">
    <source>
        <dbReference type="Proteomes" id="UP001595818"/>
    </source>
</evidence>
<proteinExistence type="predicted"/>
<accession>A0ABV9T745</accession>
<reference evidence="3" key="1">
    <citation type="journal article" date="2019" name="Int. J. Syst. Evol. Microbiol.">
        <title>The Global Catalogue of Microorganisms (GCM) 10K type strain sequencing project: providing services to taxonomists for standard genome sequencing and annotation.</title>
        <authorList>
            <consortium name="The Broad Institute Genomics Platform"/>
            <consortium name="The Broad Institute Genome Sequencing Center for Infectious Disease"/>
            <person name="Wu L."/>
            <person name="Ma J."/>
        </authorList>
    </citation>
    <scope>NUCLEOTIDE SEQUENCE [LARGE SCALE GENOMIC DNA]</scope>
    <source>
        <strain evidence="3">CGMCC 4.7466</strain>
    </source>
</reference>
<gene>
    <name evidence="2" type="ORF">ACFPFU_22850</name>
</gene>
<feature type="chain" id="PRO_5047342829" evidence="1">
    <location>
        <begin position="21"/>
        <end position="238"/>
    </location>
</feature>